<evidence type="ECO:0000256" key="1">
    <source>
        <dbReference type="SAM" id="MobiDB-lite"/>
    </source>
</evidence>
<dbReference type="Proteomes" id="UP001341840">
    <property type="component" value="Unassembled WGS sequence"/>
</dbReference>
<reference evidence="2 3" key="1">
    <citation type="journal article" date="2023" name="Plants (Basel)">
        <title>Bridging the Gap: Combining Genomics and Transcriptomics Approaches to Understand Stylosanthes scabra, an Orphan Legume from the Brazilian Caatinga.</title>
        <authorList>
            <person name="Ferreira-Neto J.R.C."/>
            <person name="da Silva M.D."/>
            <person name="Binneck E."/>
            <person name="de Melo N.F."/>
            <person name="da Silva R.H."/>
            <person name="de Melo A.L.T.M."/>
            <person name="Pandolfi V."/>
            <person name="Bustamante F.O."/>
            <person name="Brasileiro-Vidal A.C."/>
            <person name="Benko-Iseppon A.M."/>
        </authorList>
    </citation>
    <scope>NUCLEOTIDE SEQUENCE [LARGE SCALE GENOMIC DNA]</scope>
    <source>
        <tissue evidence="2">Leaves</tissue>
    </source>
</reference>
<name>A0ABU6SSX0_9FABA</name>
<organism evidence="2 3">
    <name type="scientific">Stylosanthes scabra</name>
    <dbReference type="NCBI Taxonomy" id="79078"/>
    <lineage>
        <taxon>Eukaryota</taxon>
        <taxon>Viridiplantae</taxon>
        <taxon>Streptophyta</taxon>
        <taxon>Embryophyta</taxon>
        <taxon>Tracheophyta</taxon>
        <taxon>Spermatophyta</taxon>
        <taxon>Magnoliopsida</taxon>
        <taxon>eudicotyledons</taxon>
        <taxon>Gunneridae</taxon>
        <taxon>Pentapetalae</taxon>
        <taxon>rosids</taxon>
        <taxon>fabids</taxon>
        <taxon>Fabales</taxon>
        <taxon>Fabaceae</taxon>
        <taxon>Papilionoideae</taxon>
        <taxon>50 kb inversion clade</taxon>
        <taxon>dalbergioids sensu lato</taxon>
        <taxon>Dalbergieae</taxon>
        <taxon>Pterocarpus clade</taxon>
        <taxon>Stylosanthes</taxon>
    </lineage>
</organism>
<keyword evidence="3" id="KW-1185">Reference proteome</keyword>
<accession>A0ABU6SSX0</accession>
<protein>
    <submittedName>
        <fullName evidence="2">Uncharacterized protein</fullName>
    </submittedName>
</protein>
<feature type="region of interest" description="Disordered" evidence="1">
    <location>
        <begin position="45"/>
        <end position="184"/>
    </location>
</feature>
<gene>
    <name evidence="2" type="ORF">PIB30_078191</name>
</gene>
<proteinExistence type="predicted"/>
<comment type="caution">
    <text evidence="2">The sequence shown here is derived from an EMBL/GenBank/DDBJ whole genome shotgun (WGS) entry which is preliminary data.</text>
</comment>
<sequence length="184" mass="20001">MGCADILEVPFPTAKVADGTGRFFEGRLGTSSSVWCFSCSFQIASDKPSPSTKGNAKAYGPPTRASPRFAALRSQSVANPRPETPVIPAVIAPTPSLPPKKRPIRKVAAPKEQEVIAISSDSEPEPEIVEKDEDVEEDPEEDPDEAPQDAGMEEEEEEENPKEDPKEENAAEEGVREEDDFADY</sequence>
<evidence type="ECO:0000313" key="3">
    <source>
        <dbReference type="Proteomes" id="UP001341840"/>
    </source>
</evidence>
<dbReference type="EMBL" id="JASCZI010061488">
    <property type="protein sequence ID" value="MED6138833.1"/>
    <property type="molecule type" value="Genomic_DNA"/>
</dbReference>
<evidence type="ECO:0000313" key="2">
    <source>
        <dbReference type="EMBL" id="MED6138833.1"/>
    </source>
</evidence>
<feature type="compositionally biased region" description="Polar residues" evidence="1">
    <location>
        <begin position="45"/>
        <end position="54"/>
    </location>
</feature>
<feature type="compositionally biased region" description="Acidic residues" evidence="1">
    <location>
        <begin position="175"/>
        <end position="184"/>
    </location>
</feature>
<feature type="compositionally biased region" description="Acidic residues" evidence="1">
    <location>
        <begin position="122"/>
        <end position="161"/>
    </location>
</feature>